<dbReference type="FunCoup" id="A0A6P7NTU3">
    <property type="interactions" value="29"/>
</dbReference>
<evidence type="ECO:0000313" key="9">
    <source>
        <dbReference type="RefSeq" id="XP_029023331.1"/>
    </source>
</evidence>
<keyword evidence="2 5" id="KW-0863">Zinc-finger</keyword>
<dbReference type="Proteomes" id="UP000515150">
    <property type="component" value="Chromosome 11"/>
</dbReference>
<evidence type="ECO:0000313" key="8">
    <source>
        <dbReference type="Proteomes" id="UP000515150"/>
    </source>
</evidence>
<dbReference type="InParanoid" id="A0A6P7NTU3"/>
<gene>
    <name evidence="9" type="primary">thap7</name>
</gene>
<feature type="region of interest" description="Disordered" evidence="6">
    <location>
        <begin position="98"/>
        <end position="129"/>
    </location>
</feature>
<dbReference type="InterPro" id="IPR026519">
    <property type="entry name" value="THAP7"/>
</dbReference>
<evidence type="ECO:0000256" key="5">
    <source>
        <dbReference type="PROSITE-ProRule" id="PRU00309"/>
    </source>
</evidence>
<dbReference type="GO" id="GO:0008270">
    <property type="term" value="F:zinc ion binding"/>
    <property type="evidence" value="ECO:0007669"/>
    <property type="project" value="UniProtKB-KW"/>
</dbReference>
<dbReference type="InterPro" id="IPR006612">
    <property type="entry name" value="THAP_Znf"/>
</dbReference>
<dbReference type="OrthoDB" id="7312725at2759"/>
<dbReference type="KEGG" id="bspl:114865946"/>
<dbReference type="Pfam" id="PF05485">
    <property type="entry name" value="THAP"/>
    <property type="match status" value="1"/>
</dbReference>
<evidence type="ECO:0000256" key="4">
    <source>
        <dbReference type="ARBA" id="ARBA00023125"/>
    </source>
</evidence>
<keyword evidence="4 5" id="KW-0238">DNA-binding</keyword>
<dbReference type="SMART" id="SM00980">
    <property type="entry name" value="THAP"/>
    <property type="match status" value="1"/>
</dbReference>
<dbReference type="GeneID" id="114865946"/>
<dbReference type="PANTHER" id="PTHR47502">
    <property type="entry name" value="THAP DOMAIN-CONTAINING PROTEIN 7"/>
    <property type="match status" value="1"/>
</dbReference>
<proteinExistence type="predicted"/>
<organism evidence="8 9">
    <name type="scientific">Betta splendens</name>
    <name type="common">Siamese fighting fish</name>
    <dbReference type="NCBI Taxonomy" id="158456"/>
    <lineage>
        <taxon>Eukaryota</taxon>
        <taxon>Metazoa</taxon>
        <taxon>Chordata</taxon>
        <taxon>Craniata</taxon>
        <taxon>Vertebrata</taxon>
        <taxon>Euteleostomi</taxon>
        <taxon>Actinopterygii</taxon>
        <taxon>Neopterygii</taxon>
        <taxon>Teleostei</taxon>
        <taxon>Neoteleostei</taxon>
        <taxon>Acanthomorphata</taxon>
        <taxon>Anabantaria</taxon>
        <taxon>Anabantiformes</taxon>
        <taxon>Anabantoidei</taxon>
        <taxon>Osphronemidae</taxon>
        <taxon>Betta</taxon>
    </lineage>
</organism>
<keyword evidence="3" id="KW-0862">Zinc</keyword>
<sequence length="529" mass="60823">MARRRRQNAEKMPRHCSAGGCKSRDNRETRNAGITFHKLPRRAIRRKLWITNSHRTDSWDPQTDFVYFCSRHFTPDSFELTGCSGIRRLKEDAFPSVFESSSTTKTKRAGIQQDNGEPTVQRSVAEKESHENIPVFSQELLGVTQLPQQELSPSPPPESHPTSPSRYMRRLPPPPGFYLSKEHSYAQLCPLLWRRRYNQAIDCLEKAVRQLHASRRRENRLRSTLTRLRKKQLKHTLLVSGDSCNNRSSWTPGGHKRRGRKMSNREDNETDFKFEDTTLFEDRCMEQMKQWDFLPDGKTWSEEEEERYCFYCGRGQEQGLIAPTLLKNKKTIHPTHYDVAQKALCVKDITCDMTDNTSKICRLGKHLEISDLQSSQIVRHTPSAQCVTSGRLCLTDPHNQKLLLSDACGGECDAIGQEYQLDLQHEFWIHSMAEGHVILVPVPHEEELKNFVKMEDDTVKIRTILVSEVKPKGELEHNPENSVGLSGPKAACGVEHCDITSVSAERRENVMDKLKEHLEGFQLQLSTEF</sequence>
<keyword evidence="8" id="KW-1185">Reference proteome</keyword>
<protein>
    <submittedName>
        <fullName evidence="9">THAP domain-containing protein 7 isoform X2</fullName>
    </submittedName>
</protein>
<dbReference type="RefSeq" id="XP_029023331.1">
    <property type="nucleotide sequence ID" value="XM_029167498.2"/>
</dbReference>
<dbReference type="SUPFAM" id="SSF57716">
    <property type="entry name" value="Glucocorticoid receptor-like (DNA-binding domain)"/>
    <property type="match status" value="1"/>
</dbReference>
<feature type="compositionally biased region" description="Polar residues" evidence="6">
    <location>
        <begin position="112"/>
        <end position="122"/>
    </location>
</feature>
<evidence type="ECO:0000256" key="3">
    <source>
        <dbReference type="ARBA" id="ARBA00022833"/>
    </source>
</evidence>
<accession>A0A6P7NTU3</accession>
<keyword evidence="1" id="KW-0479">Metal-binding</keyword>
<dbReference type="CTD" id="80764"/>
<dbReference type="PROSITE" id="PS50950">
    <property type="entry name" value="ZF_THAP"/>
    <property type="match status" value="1"/>
</dbReference>
<feature type="region of interest" description="Disordered" evidence="6">
    <location>
        <begin position="246"/>
        <end position="268"/>
    </location>
</feature>
<dbReference type="SMART" id="SM00692">
    <property type="entry name" value="DM3"/>
    <property type="match status" value="1"/>
</dbReference>
<dbReference type="PANTHER" id="PTHR47502:SF1">
    <property type="entry name" value="THAP DOMAIN-CONTAINING PROTEIN 7"/>
    <property type="match status" value="1"/>
</dbReference>
<dbReference type="AlphaFoldDB" id="A0A6P7NTU3"/>
<feature type="domain" description="THAP-type" evidence="7">
    <location>
        <begin position="12"/>
        <end position="98"/>
    </location>
</feature>
<feature type="region of interest" description="Disordered" evidence="6">
    <location>
        <begin position="1"/>
        <end position="29"/>
    </location>
</feature>
<evidence type="ECO:0000256" key="1">
    <source>
        <dbReference type="ARBA" id="ARBA00022723"/>
    </source>
</evidence>
<evidence type="ECO:0000256" key="2">
    <source>
        <dbReference type="ARBA" id="ARBA00022771"/>
    </source>
</evidence>
<dbReference type="GO" id="GO:0006355">
    <property type="term" value="P:regulation of DNA-templated transcription"/>
    <property type="evidence" value="ECO:0007669"/>
    <property type="project" value="TreeGrafter"/>
</dbReference>
<evidence type="ECO:0000256" key="6">
    <source>
        <dbReference type="SAM" id="MobiDB-lite"/>
    </source>
</evidence>
<dbReference type="GO" id="GO:0005634">
    <property type="term" value="C:nucleus"/>
    <property type="evidence" value="ECO:0007669"/>
    <property type="project" value="TreeGrafter"/>
</dbReference>
<feature type="region of interest" description="Disordered" evidence="6">
    <location>
        <begin position="147"/>
        <end position="174"/>
    </location>
</feature>
<evidence type="ECO:0000259" key="7">
    <source>
        <dbReference type="PROSITE" id="PS50950"/>
    </source>
</evidence>
<dbReference type="GO" id="GO:0003677">
    <property type="term" value="F:DNA binding"/>
    <property type="evidence" value="ECO:0007669"/>
    <property type="project" value="UniProtKB-UniRule"/>
</dbReference>
<reference evidence="9" key="1">
    <citation type="submission" date="2025-08" db="UniProtKB">
        <authorList>
            <consortium name="RefSeq"/>
        </authorList>
    </citation>
    <scope>IDENTIFICATION</scope>
</reference>
<name>A0A6P7NTU3_BETSP</name>